<comment type="similarity">
    <text evidence="1">Belongs to the Cdt1 family.</text>
</comment>
<dbReference type="EMBL" id="JBBPBK010000006">
    <property type="protein sequence ID" value="KAK9282659.1"/>
    <property type="molecule type" value="Genomic_DNA"/>
</dbReference>
<dbReference type="GO" id="GO:0005634">
    <property type="term" value="C:nucleus"/>
    <property type="evidence" value="ECO:0007669"/>
    <property type="project" value="TreeGrafter"/>
</dbReference>
<dbReference type="InterPro" id="IPR032054">
    <property type="entry name" value="Cdt1_C"/>
</dbReference>
<dbReference type="GO" id="GO:0071163">
    <property type="term" value="P:DNA replication preinitiation complex assembly"/>
    <property type="evidence" value="ECO:0007669"/>
    <property type="project" value="InterPro"/>
</dbReference>
<dbReference type="GO" id="GO:0070182">
    <property type="term" value="F:DNA polymerase binding"/>
    <property type="evidence" value="ECO:0007669"/>
    <property type="project" value="TreeGrafter"/>
</dbReference>
<name>A0AAP0RQ97_LIQFO</name>
<evidence type="ECO:0000259" key="4">
    <source>
        <dbReference type="SMART" id="SM01075"/>
    </source>
</evidence>
<gene>
    <name evidence="5" type="ORF">L1049_010879</name>
</gene>
<feature type="region of interest" description="Disordered" evidence="3">
    <location>
        <begin position="1"/>
        <end position="97"/>
    </location>
</feature>
<organism evidence="5 6">
    <name type="scientific">Liquidambar formosana</name>
    <name type="common">Formosan gum</name>
    <dbReference type="NCBI Taxonomy" id="63359"/>
    <lineage>
        <taxon>Eukaryota</taxon>
        <taxon>Viridiplantae</taxon>
        <taxon>Streptophyta</taxon>
        <taxon>Embryophyta</taxon>
        <taxon>Tracheophyta</taxon>
        <taxon>Spermatophyta</taxon>
        <taxon>Magnoliopsida</taxon>
        <taxon>eudicotyledons</taxon>
        <taxon>Gunneridae</taxon>
        <taxon>Pentapetalae</taxon>
        <taxon>Saxifragales</taxon>
        <taxon>Altingiaceae</taxon>
        <taxon>Liquidambar</taxon>
    </lineage>
</organism>
<reference evidence="5 6" key="1">
    <citation type="journal article" date="2024" name="Plant J.">
        <title>Genome sequences and population genomics reveal climatic adaptation and genomic divergence between two closely related sweetgum species.</title>
        <authorList>
            <person name="Xu W.Q."/>
            <person name="Ren C.Q."/>
            <person name="Zhang X.Y."/>
            <person name="Comes H.P."/>
            <person name="Liu X.H."/>
            <person name="Li Y.G."/>
            <person name="Kettle C.J."/>
            <person name="Jalonen R."/>
            <person name="Gaisberger H."/>
            <person name="Ma Y.Z."/>
            <person name="Qiu Y.X."/>
        </authorList>
    </citation>
    <scope>NUCLEOTIDE SEQUENCE [LARGE SCALE GENOMIC DNA]</scope>
    <source>
        <strain evidence="5">Hangzhou</strain>
    </source>
</reference>
<evidence type="ECO:0000313" key="6">
    <source>
        <dbReference type="Proteomes" id="UP001415857"/>
    </source>
</evidence>
<dbReference type="Proteomes" id="UP001415857">
    <property type="component" value="Unassembled WGS sequence"/>
</dbReference>
<dbReference type="PANTHER" id="PTHR28637">
    <property type="entry name" value="DNA REPLICATION FACTOR CDT1"/>
    <property type="match status" value="1"/>
</dbReference>
<dbReference type="InterPro" id="IPR045173">
    <property type="entry name" value="Cdt1"/>
</dbReference>
<dbReference type="CDD" id="cd08674">
    <property type="entry name" value="Cdt1_m"/>
    <property type="match status" value="1"/>
</dbReference>
<dbReference type="Pfam" id="PF08839">
    <property type="entry name" value="CDT1"/>
    <property type="match status" value="1"/>
</dbReference>
<feature type="compositionally biased region" description="Polar residues" evidence="3">
    <location>
        <begin position="1"/>
        <end position="10"/>
    </location>
</feature>
<dbReference type="SUPFAM" id="SSF46785">
    <property type="entry name" value="Winged helix' DNA-binding domain"/>
    <property type="match status" value="1"/>
</dbReference>
<evidence type="ECO:0000256" key="3">
    <source>
        <dbReference type="SAM" id="MobiDB-lite"/>
    </source>
</evidence>
<protein>
    <recommendedName>
        <fullName evidence="4">CDT1 Geminin-binding domain-containing protein</fullName>
    </recommendedName>
</protein>
<proteinExistence type="inferred from homology"/>
<dbReference type="GO" id="GO:0000076">
    <property type="term" value="P:DNA replication checkpoint signaling"/>
    <property type="evidence" value="ECO:0007669"/>
    <property type="project" value="TreeGrafter"/>
</dbReference>
<dbReference type="Pfam" id="PF16679">
    <property type="entry name" value="CDT1_C"/>
    <property type="match status" value="1"/>
</dbReference>
<feature type="compositionally biased region" description="Basic residues" evidence="3">
    <location>
        <begin position="13"/>
        <end position="23"/>
    </location>
</feature>
<dbReference type="InterPro" id="IPR038090">
    <property type="entry name" value="Cdt1_C_WH_dom_sf"/>
</dbReference>
<evidence type="ECO:0000256" key="2">
    <source>
        <dbReference type="ARBA" id="ARBA00023306"/>
    </source>
</evidence>
<dbReference type="AlphaFoldDB" id="A0AAP0RQ97"/>
<dbReference type="FunFam" id="1.10.10.1420:FF:000003">
    <property type="entry name" value="CDT1-like protein a chloroplastic"/>
    <property type="match status" value="1"/>
</dbReference>
<dbReference type="PANTHER" id="PTHR28637:SF1">
    <property type="entry name" value="DNA REPLICATION FACTOR CDT1"/>
    <property type="match status" value="1"/>
</dbReference>
<evidence type="ECO:0000256" key="1">
    <source>
        <dbReference type="ARBA" id="ARBA00008356"/>
    </source>
</evidence>
<dbReference type="SMART" id="SM01075">
    <property type="entry name" value="CDT1"/>
    <property type="match status" value="1"/>
</dbReference>
<dbReference type="Gene3D" id="1.10.10.1420">
    <property type="entry name" value="DNA replication factor Cdt1, C-terminal WH domain"/>
    <property type="match status" value="1"/>
</dbReference>
<dbReference type="GO" id="GO:0003677">
    <property type="term" value="F:DNA binding"/>
    <property type="evidence" value="ECO:0007669"/>
    <property type="project" value="InterPro"/>
</dbReference>
<comment type="caution">
    <text evidence="5">The sequence shown here is derived from an EMBL/GenBank/DDBJ whole genome shotgun (WGS) entry which is preliminary data.</text>
</comment>
<keyword evidence="2" id="KW-0131">Cell cycle</keyword>
<accession>A0AAP0RQ97</accession>
<sequence length="588" mass="65434">MDSSESQPFSSFKAKKILNKKSKPASSSSSMSAQTLATPPADQNPWNSKTPEKPTPMPRRVRKATDRKGIGKQRQIASRLSESPVVESKNADGGGPIKLPEKYEMLATFFNSLDCSIRLLQLKGSTSSFSNICPKVEALTNRRFSHSHLAQLKFILPEAIAIKKILTLDERTSCMKPDLHVTLKAHAVECDGKMKFGSGNLHMRKVFCSRLLDFFNAHLEGDEIPEETLPEPFSQSKHDLHSNTIKASNSPLPIETSTDALLEQQPVVASHFSPNFQRHFSQKVSNHEEENTRQKPSEDSLQPIVLPVPELCLNKSFSNKEAIACAAPLPIKFSSKTSTSETFEAVKISPSCVVSSRLPATPSKEINSSKNEKYSPIEISSIQGTPAKFTSTPAKLMTVTPALQSTKRCYMSPDDDSNRLPIKLARRTLCTRSLKFDNPVKNAKVEDEVKETGCSLINSGIFGILPENLLQSIREKERKAMEEQDPAISQVKSRQQIIASLPKLFNTIHFLFQSTKRSVITKGELIYKIIVNDCDVVDKREVEEQLVVLQELIPEWIFEKLAFSGDFLVCINKTSSPESIHARLAEAK</sequence>
<dbReference type="InterPro" id="IPR014939">
    <property type="entry name" value="CDT1_Gemini-bd-like"/>
</dbReference>
<dbReference type="CDD" id="cd08767">
    <property type="entry name" value="Cdt1_c"/>
    <property type="match status" value="1"/>
</dbReference>
<dbReference type="InterPro" id="IPR036390">
    <property type="entry name" value="WH_DNA-bd_sf"/>
</dbReference>
<feature type="domain" description="CDT1 Geminin-binding" evidence="4">
    <location>
        <begin position="99"/>
        <end position="231"/>
    </location>
</feature>
<dbReference type="GO" id="GO:0030174">
    <property type="term" value="P:regulation of DNA-templated DNA replication initiation"/>
    <property type="evidence" value="ECO:0007669"/>
    <property type="project" value="InterPro"/>
</dbReference>
<dbReference type="GO" id="GO:0000278">
    <property type="term" value="P:mitotic cell cycle"/>
    <property type="evidence" value="ECO:0007669"/>
    <property type="project" value="TreeGrafter"/>
</dbReference>
<evidence type="ECO:0000313" key="5">
    <source>
        <dbReference type="EMBL" id="KAK9282659.1"/>
    </source>
</evidence>
<keyword evidence="6" id="KW-1185">Reference proteome</keyword>